<evidence type="ECO:0000313" key="5">
    <source>
        <dbReference type="Proteomes" id="UP001472677"/>
    </source>
</evidence>
<dbReference type="InterPro" id="IPR015940">
    <property type="entry name" value="UBA"/>
</dbReference>
<evidence type="ECO:0000313" key="4">
    <source>
        <dbReference type="EMBL" id="KAK8566045.1"/>
    </source>
</evidence>
<feature type="compositionally biased region" description="Basic and acidic residues" evidence="2">
    <location>
        <begin position="261"/>
        <end position="273"/>
    </location>
</feature>
<comment type="caution">
    <text evidence="4">The sequence shown here is derived from an EMBL/GenBank/DDBJ whole genome shotgun (WGS) entry which is preliminary data.</text>
</comment>
<keyword evidence="5" id="KW-1185">Reference proteome</keyword>
<evidence type="ECO:0000256" key="2">
    <source>
        <dbReference type="SAM" id="MobiDB-lite"/>
    </source>
</evidence>
<feature type="coiled-coil region" evidence="1">
    <location>
        <begin position="193"/>
        <end position="252"/>
    </location>
</feature>
<dbReference type="PROSITE" id="PS50030">
    <property type="entry name" value="UBA"/>
    <property type="match status" value="1"/>
</dbReference>
<protein>
    <recommendedName>
        <fullName evidence="3">UBA domain-containing protein</fullName>
    </recommendedName>
</protein>
<feature type="compositionally biased region" description="Polar residues" evidence="2">
    <location>
        <begin position="274"/>
        <end position="289"/>
    </location>
</feature>
<feature type="domain" description="UBA" evidence="3">
    <location>
        <begin position="559"/>
        <end position="603"/>
    </location>
</feature>
<dbReference type="Pfam" id="PF07223">
    <property type="entry name" value="DUF1421"/>
    <property type="match status" value="1"/>
</dbReference>
<feature type="region of interest" description="Disordered" evidence="2">
    <location>
        <begin position="257"/>
        <end position="558"/>
    </location>
</feature>
<feature type="compositionally biased region" description="Basic residues" evidence="2">
    <location>
        <begin position="1"/>
        <end position="11"/>
    </location>
</feature>
<dbReference type="PANTHER" id="PTHR31805:SF14">
    <property type="entry name" value="RECEPTOR-LIKE KINASE, PUTATIVE (DUF1421)-RELATED"/>
    <property type="match status" value="1"/>
</dbReference>
<dbReference type="PANTHER" id="PTHR31805">
    <property type="entry name" value="RECEPTOR-LIKE KINASE, PUTATIVE (DUF1421)-RELATED"/>
    <property type="match status" value="1"/>
</dbReference>
<feature type="compositionally biased region" description="Pro residues" evidence="2">
    <location>
        <begin position="389"/>
        <end position="422"/>
    </location>
</feature>
<reference evidence="4 5" key="1">
    <citation type="journal article" date="2024" name="G3 (Bethesda)">
        <title>Genome assembly of Hibiscus sabdariffa L. provides insights into metabolisms of medicinal natural products.</title>
        <authorList>
            <person name="Kim T."/>
        </authorList>
    </citation>
    <scope>NUCLEOTIDE SEQUENCE [LARGE SCALE GENOMIC DNA]</scope>
    <source>
        <strain evidence="4">TK-2024</strain>
        <tissue evidence="4">Old leaves</tissue>
    </source>
</reference>
<dbReference type="InterPro" id="IPR010820">
    <property type="entry name" value="DUF1421"/>
</dbReference>
<feature type="compositionally biased region" description="Low complexity" evidence="2">
    <location>
        <begin position="490"/>
        <end position="512"/>
    </location>
</feature>
<sequence length="615" mass="67166">MGLLKKKKTKRAILASSSSNRRRQFMDKQIMDFTSSSSSPPQDYTDLINHPQNEDIRNQGSGFSAGNNGINNKEEIIPSYDFQLIRPVSASLDASGINNNLTTWSLIDSKIKKYGSLDSFEPVKDIQEKDQKAVDTSLVAAIDQTIDSLEPVKDIKEKDQKAVDTSLVAAIDQTMKKYTDNLLHMLEGVAARLTQLESRTSNLEASVDDLKLSVGNNHGSTDGKMRQLENILKEVQTEVHVVKEKQESLEALLQLPNLHVTKRDQPSETHSTAHMDSMQQAASAPFQSHQQLPPAAAFPQSLSSAPPPLPPAVPQQNLPPVQHPDQFPQNQVPSVPQRDGYYPPPGQPQETPSQQFQMPPTQQVPSVPQRDAYYPPPGQTQETPSQQFPMPPAQQPQPSPAALPPQPYQPAPPPQYSQPPQPLQVQPPIGQHPEEASFVPFQTYPQNLRQPPSQPLNGPPSSQQYFGTPPQMHEPPSRRPGPGFSTGYIPQSGPSEPYGYGGSSPQYSSSSPMKMPQLPSSTGSGYPQLPTGRVLPHALPTASGVGGGPAPSGPGNRVPIDDVIDKVTSMGFPRDHVRATVRKLTENGQSVDLNVVLDKLMNDSDIQPPRGWFGR</sequence>
<feature type="region of interest" description="Disordered" evidence="2">
    <location>
        <begin position="1"/>
        <end position="25"/>
    </location>
</feature>
<evidence type="ECO:0000256" key="1">
    <source>
        <dbReference type="SAM" id="Coils"/>
    </source>
</evidence>
<accession>A0ABR2EW30</accession>
<evidence type="ECO:0000259" key="3">
    <source>
        <dbReference type="PROSITE" id="PS50030"/>
    </source>
</evidence>
<dbReference type="EMBL" id="JBBPBM010000010">
    <property type="protein sequence ID" value="KAK8566045.1"/>
    <property type="molecule type" value="Genomic_DNA"/>
</dbReference>
<dbReference type="Proteomes" id="UP001472677">
    <property type="component" value="Unassembled WGS sequence"/>
</dbReference>
<feature type="compositionally biased region" description="Polar residues" evidence="2">
    <location>
        <begin position="348"/>
        <end position="366"/>
    </location>
</feature>
<gene>
    <name evidence="4" type="ORF">V6N12_059587</name>
</gene>
<name>A0ABR2EW30_9ROSI</name>
<feature type="compositionally biased region" description="Low complexity" evidence="2">
    <location>
        <begin position="290"/>
        <end position="304"/>
    </location>
</feature>
<organism evidence="4 5">
    <name type="scientific">Hibiscus sabdariffa</name>
    <name type="common">roselle</name>
    <dbReference type="NCBI Taxonomy" id="183260"/>
    <lineage>
        <taxon>Eukaryota</taxon>
        <taxon>Viridiplantae</taxon>
        <taxon>Streptophyta</taxon>
        <taxon>Embryophyta</taxon>
        <taxon>Tracheophyta</taxon>
        <taxon>Spermatophyta</taxon>
        <taxon>Magnoliopsida</taxon>
        <taxon>eudicotyledons</taxon>
        <taxon>Gunneridae</taxon>
        <taxon>Pentapetalae</taxon>
        <taxon>rosids</taxon>
        <taxon>malvids</taxon>
        <taxon>Malvales</taxon>
        <taxon>Malvaceae</taxon>
        <taxon>Malvoideae</taxon>
        <taxon>Hibiscus</taxon>
    </lineage>
</organism>
<proteinExistence type="predicted"/>
<keyword evidence="1" id="KW-0175">Coiled coil</keyword>